<evidence type="ECO:0000313" key="2">
    <source>
        <dbReference type="Proteomes" id="UP000694251"/>
    </source>
</evidence>
<dbReference type="OrthoDB" id="1915967at2759"/>
<dbReference type="AlphaFoldDB" id="A0A8T2G2W6"/>
<dbReference type="InterPro" id="IPR051442">
    <property type="entry name" value="B3_domain"/>
</dbReference>
<evidence type="ECO:0000313" key="1">
    <source>
        <dbReference type="EMBL" id="KAG7642538.1"/>
    </source>
</evidence>
<gene>
    <name evidence="1" type="ORF">ISN44_As02g024480</name>
</gene>
<sequence length="129" mass="15190">MARTELCHDKPFDPSHSLNILIKLKASDTGLSNTLTMPKEFVEKNLFPWFSKHRRVKLSQHDSVQLLDLYEYDSKITTTLIMKKEQDGNFKFHGWSNILDKRKFKTGDIIGFWWDKFYDTLNFISLSTA</sequence>
<comment type="caution">
    <text evidence="1">The sequence shown here is derived from an EMBL/GenBank/DDBJ whole genome shotgun (WGS) entry which is preliminary data.</text>
</comment>
<dbReference type="EMBL" id="JAEFBJ010000002">
    <property type="protein sequence ID" value="KAG7642538.1"/>
    <property type="molecule type" value="Genomic_DNA"/>
</dbReference>
<accession>A0A8T2G2W6</accession>
<reference evidence="1 2" key="1">
    <citation type="submission" date="2020-12" db="EMBL/GenBank/DDBJ databases">
        <title>Concerted genomic and epigenomic changes stabilize Arabidopsis allopolyploids.</title>
        <authorList>
            <person name="Chen Z."/>
        </authorList>
    </citation>
    <scope>NUCLEOTIDE SEQUENCE [LARGE SCALE GENOMIC DNA]</scope>
    <source>
        <strain evidence="1">As9502</strain>
        <tissue evidence="1">Leaf</tissue>
    </source>
</reference>
<proteinExistence type="predicted"/>
<name>A0A8T2G2W6_ARASU</name>
<dbReference type="GO" id="GO:0003677">
    <property type="term" value="F:DNA binding"/>
    <property type="evidence" value="ECO:0007669"/>
    <property type="project" value="UniProtKB-KW"/>
</dbReference>
<organism evidence="1 2">
    <name type="scientific">Arabidopsis suecica</name>
    <name type="common">Swedish thale-cress</name>
    <name type="synonym">Cardaminopsis suecica</name>
    <dbReference type="NCBI Taxonomy" id="45249"/>
    <lineage>
        <taxon>Eukaryota</taxon>
        <taxon>Viridiplantae</taxon>
        <taxon>Streptophyta</taxon>
        <taxon>Embryophyta</taxon>
        <taxon>Tracheophyta</taxon>
        <taxon>Spermatophyta</taxon>
        <taxon>Magnoliopsida</taxon>
        <taxon>eudicotyledons</taxon>
        <taxon>Gunneridae</taxon>
        <taxon>Pentapetalae</taxon>
        <taxon>rosids</taxon>
        <taxon>malvids</taxon>
        <taxon>Brassicales</taxon>
        <taxon>Brassicaceae</taxon>
        <taxon>Camelineae</taxon>
        <taxon>Arabidopsis</taxon>
    </lineage>
</organism>
<keyword evidence="2" id="KW-1185">Reference proteome</keyword>
<dbReference type="PANTHER" id="PTHR34269:SF21">
    <property type="entry name" value="GENOME ASSEMBLY, CHROMOSOME: A02"/>
    <property type="match status" value="1"/>
</dbReference>
<dbReference type="Proteomes" id="UP000694251">
    <property type="component" value="Chromosome 2"/>
</dbReference>
<dbReference type="PANTHER" id="PTHR34269">
    <property type="entry name" value="TRANSCRIPTION FACTOR B3-DOMAIN FAMILY-RELATED"/>
    <property type="match status" value="1"/>
</dbReference>
<keyword evidence="1" id="KW-0238">DNA-binding</keyword>
<protein>
    <submittedName>
        <fullName evidence="1">DNA-binding pseudobarrel domain superfamily</fullName>
    </submittedName>
</protein>